<reference evidence="1" key="1">
    <citation type="submission" date="2020-08" db="EMBL/GenBank/DDBJ databases">
        <title>Plant Genome Project.</title>
        <authorList>
            <person name="Zhang R.-G."/>
        </authorList>
    </citation>
    <scope>NUCLEOTIDE SEQUENCE</scope>
    <source>
        <strain evidence="1">WSP0</strain>
        <tissue evidence="1">Leaf</tissue>
    </source>
</reference>
<organism evidence="1 2">
    <name type="scientific">Rhododendron griersonianum</name>
    <dbReference type="NCBI Taxonomy" id="479676"/>
    <lineage>
        <taxon>Eukaryota</taxon>
        <taxon>Viridiplantae</taxon>
        <taxon>Streptophyta</taxon>
        <taxon>Embryophyta</taxon>
        <taxon>Tracheophyta</taxon>
        <taxon>Spermatophyta</taxon>
        <taxon>Magnoliopsida</taxon>
        <taxon>eudicotyledons</taxon>
        <taxon>Gunneridae</taxon>
        <taxon>Pentapetalae</taxon>
        <taxon>asterids</taxon>
        <taxon>Ericales</taxon>
        <taxon>Ericaceae</taxon>
        <taxon>Ericoideae</taxon>
        <taxon>Rhodoreae</taxon>
        <taxon>Rhododendron</taxon>
    </lineage>
</organism>
<dbReference type="EMBL" id="JACTNZ010000001">
    <property type="protein sequence ID" value="KAG5564118.1"/>
    <property type="molecule type" value="Genomic_DNA"/>
</dbReference>
<sequence length="83" mass="9224">MGSTRRVVASKDFNLEKNGSGMKLSFADLLKGKDMESSKITIKAKEDTFVDGNDWLLRSVIGKLPFPPISGVYQRNVLFRGCL</sequence>
<dbReference type="Proteomes" id="UP000823749">
    <property type="component" value="Chromosome 1"/>
</dbReference>
<dbReference type="AlphaFoldDB" id="A0AAV6LG78"/>
<protein>
    <submittedName>
        <fullName evidence="1">Uncharacterized protein</fullName>
    </submittedName>
</protein>
<name>A0AAV6LG78_9ERIC</name>
<evidence type="ECO:0000313" key="2">
    <source>
        <dbReference type="Proteomes" id="UP000823749"/>
    </source>
</evidence>
<proteinExistence type="predicted"/>
<accession>A0AAV6LG78</accession>
<keyword evidence="2" id="KW-1185">Reference proteome</keyword>
<gene>
    <name evidence="1" type="ORF">RHGRI_000337</name>
</gene>
<evidence type="ECO:0000313" key="1">
    <source>
        <dbReference type="EMBL" id="KAG5564118.1"/>
    </source>
</evidence>
<comment type="caution">
    <text evidence="1">The sequence shown here is derived from an EMBL/GenBank/DDBJ whole genome shotgun (WGS) entry which is preliminary data.</text>
</comment>